<protein>
    <recommendedName>
        <fullName evidence="3">MarR family transcriptional regulator</fullName>
    </recommendedName>
</protein>
<name>A0A5C5R4U8_9ACTN</name>
<reference evidence="1 2" key="1">
    <citation type="submission" date="2019-06" db="EMBL/GenBank/DDBJ databases">
        <title>Tsukamurella conjunctivitidis sp. nov., Tsukamurella assacharolytica sp. nov. and Tsukamurella sputae sp. nov. isolated from patients with conjunctivitis, bacteraemia (lymphoma) and respiratory infection (sputum) in Hong Kong.</title>
        <authorList>
            <person name="Teng J.L.L."/>
            <person name="Lee H.H."/>
            <person name="Fong J.Y.H."/>
            <person name="Fok K.M.N."/>
            <person name="Lau S.K.P."/>
            <person name="Woo P.C.Y."/>
        </authorList>
    </citation>
    <scope>NUCLEOTIDE SEQUENCE [LARGE SCALE GENOMIC DNA]</scope>
    <source>
        <strain evidence="1 2">HKU71</strain>
    </source>
</reference>
<dbReference type="RefSeq" id="WP_146564105.1">
    <property type="nucleotide sequence ID" value="NZ_VIGW01000019.1"/>
</dbReference>
<sequence length="81" mass="8801">MDEFDGRPRRPGRNAHMATSDAIIEELLISPGTAKTVSELANVALEVRGVSKYQMAYAAVAALGRYGIVQYDEESDTVLIT</sequence>
<accession>A0A5C5R4U8</accession>
<evidence type="ECO:0008006" key="3">
    <source>
        <dbReference type="Google" id="ProtNLM"/>
    </source>
</evidence>
<keyword evidence="2" id="KW-1185">Reference proteome</keyword>
<dbReference type="Proteomes" id="UP000317291">
    <property type="component" value="Unassembled WGS sequence"/>
</dbReference>
<organism evidence="1 2">
    <name type="scientific">Tsukamurella asaccharolytica</name>
    <dbReference type="NCBI Taxonomy" id="2592067"/>
    <lineage>
        <taxon>Bacteria</taxon>
        <taxon>Bacillati</taxon>
        <taxon>Actinomycetota</taxon>
        <taxon>Actinomycetes</taxon>
        <taxon>Mycobacteriales</taxon>
        <taxon>Tsukamurellaceae</taxon>
        <taxon>Tsukamurella</taxon>
    </lineage>
</organism>
<comment type="caution">
    <text evidence="1">The sequence shown here is derived from an EMBL/GenBank/DDBJ whole genome shotgun (WGS) entry which is preliminary data.</text>
</comment>
<proteinExistence type="predicted"/>
<evidence type="ECO:0000313" key="2">
    <source>
        <dbReference type="Proteomes" id="UP000317291"/>
    </source>
</evidence>
<evidence type="ECO:0000313" key="1">
    <source>
        <dbReference type="EMBL" id="TWS17762.1"/>
    </source>
</evidence>
<dbReference type="EMBL" id="VIGW01000019">
    <property type="protein sequence ID" value="TWS17762.1"/>
    <property type="molecule type" value="Genomic_DNA"/>
</dbReference>
<dbReference type="AlphaFoldDB" id="A0A5C5R4U8"/>
<gene>
    <name evidence="1" type="ORF">FK529_18895</name>
</gene>